<evidence type="ECO:0000256" key="1">
    <source>
        <dbReference type="ARBA" id="ARBA00023122"/>
    </source>
</evidence>
<keyword evidence="1 2" id="KW-0129">CBS domain</keyword>
<feature type="domain" description="CBS" evidence="3">
    <location>
        <begin position="8"/>
        <end position="66"/>
    </location>
</feature>
<dbReference type="CDD" id="cd04623">
    <property type="entry name" value="CBS_pair_bac_euk"/>
    <property type="match status" value="1"/>
</dbReference>
<dbReference type="InterPro" id="IPR051257">
    <property type="entry name" value="Diverse_CBS-Domain"/>
</dbReference>
<keyword evidence="5" id="KW-1185">Reference proteome</keyword>
<protein>
    <submittedName>
        <fullName evidence="4">CBS domain-containing protein</fullName>
    </submittedName>
</protein>
<dbReference type="OrthoDB" id="9807125at2"/>
<reference evidence="5" key="1">
    <citation type="submission" date="2017-04" db="EMBL/GenBank/DDBJ databases">
        <authorList>
            <person name="Varghese N."/>
            <person name="Submissions S."/>
        </authorList>
    </citation>
    <scope>NUCLEOTIDE SEQUENCE [LARGE SCALE GENOMIC DNA]</scope>
</reference>
<dbReference type="InterPro" id="IPR046342">
    <property type="entry name" value="CBS_dom_sf"/>
</dbReference>
<dbReference type="PANTHER" id="PTHR43080:SF2">
    <property type="entry name" value="CBS DOMAIN-CONTAINING PROTEIN"/>
    <property type="match status" value="1"/>
</dbReference>
<feature type="domain" description="CBS" evidence="3">
    <location>
        <begin position="76"/>
        <end position="134"/>
    </location>
</feature>
<dbReference type="AlphaFoldDB" id="A0A1Y6F2A5"/>
<evidence type="ECO:0000259" key="3">
    <source>
        <dbReference type="PROSITE" id="PS51371"/>
    </source>
</evidence>
<accession>A0A1Y6F2A5</accession>
<dbReference type="RefSeq" id="WP_086437184.1">
    <property type="nucleotide sequence ID" value="NZ_FXWG01000002.1"/>
</dbReference>
<dbReference type="InterPro" id="IPR044725">
    <property type="entry name" value="CBSX3_CBS_dom"/>
</dbReference>
<dbReference type="Gene3D" id="3.10.580.10">
    <property type="entry name" value="CBS-domain"/>
    <property type="match status" value="1"/>
</dbReference>
<evidence type="ECO:0000256" key="2">
    <source>
        <dbReference type="PROSITE-ProRule" id="PRU00703"/>
    </source>
</evidence>
<evidence type="ECO:0000313" key="4">
    <source>
        <dbReference type="EMBL" id="SMQ68974.1"/>
    </source>
</evidence>
<name>A0A1Y6F2A5_9SPHN</name>
<organism evidence="4 5">
    <name type="scientific">Altererythrobacter xiamenensis</name>
    <dbReference type="NCBI Taxonomy" id="1316679"/>
    <lineage>
        <taxon>Bacteria</taxon>
        <taxon>Pseudomonadati</taxon>
        <taxon>Pseudomonadota</taxon>
        <taxon>Alphaproteobacteria</taxon>
        <taxon>Sphingomonadales</taxon>
        <taxon>Erythrobacteraceae</taxon>
        <taxon>Altererythrobacter</taxon>
    </lineage>
</organism>
<dbReference type="PANTHER" id="PTHR43080">
    <property type="entry name" value="CBS DOMAIN-CONTAINING PROTEIN CBSX3, MITOCHONDRIAL"/>
    <property type="match status" value="1"/>
</dbReference>
<dbReference type="Pfam" id="PF00571">
    <property type="entry name" value="CBS"/>
    <property type="match status" value="2"/>
</dbReference>
<sequence length="143" mass="15597">MDIAQIIANRSASEVISCEVSTLVRDAVAILAEKRIGALPVMEGGRVAGIFSERDVIYRLREEGDACLGRQVGQVMTAPAITVTPSTSVVEALSLMTSRRFRHLPVVENGDMRGFVSIGDLVKSRLDEVQHEAEAMREYITHG</sequence>
<dbReference type="SUPFAM" id="SSF54631">
    <property type="entry name" value="CBS-domain pair"/>
    <property type="match status" value="1"/>
</dbReference>
<proteinExistence type="predicted"/>
<dbReference type="InterPro" id="IPR000644">
    <property type="entry name" value="CBS_dom"/>
</dbReference>
<dbReference type="Proteomes" id="UP000194420">
    <property type="component" value="Unassembled WGS sequence"/>
</dbReference>
<dbReference type="PROSITE" id="PS51371">
    <property type="entry name" value="CBS"/>
    <property type="match status" value="2"/>
</dbReference>
<gene>
    <name evidence="4" type="ORF">SAMN06297468_1238</name>
</gene>
<dbReference type="SMART" id="SM00116">
    <property type="entry name" value="CBS"/>
    <property type="match status" value="2"/>
</dbReference>
<dbReference type="EMBL" id="FXWG01000002">
    <property type="protein sequence ID" value="SMQ68974.1"/>
    <property type="molecule type" value="Genomic_DNA"/>
</dbReference>
<evidence type="ECO:0000313" key="5">
    <source>
        <dbReference type="Proteomes" id="UP000194420"/>
    </source>
</evidence>